<sequence length="510" mass="55956">MSVLARSVLGAPRLARTRLPTRAITHSPFLPRAIARYSTRSGHKWNSSRVLITAAASLVAFGSAGWAWHLVENREQQGQGPELSDESSSRATQHDNAKFPTILHPALDAYKASYVAKDYSGAEAVLRGVYAAAAEMPPESFTGSLAGAMGKRRVAQELAALLAEVMILQGRPVDAWILMRDEYDALGDTPFTSWPEGPVRTVDAFDAVLYLARELARGAHIQSEREEPLPFPSQEEGPAAWAQAVMYYNYAQAAAMLDLGLAHLAPEEKTVHNAFRPAEEGDPLAVLDTTEDPEYQEEARQHTATKFRLLGDALYRDDQRLLASQYLQLAFNLCDPASPLANHQTLLGAALAQEQLAEVAFVSEYLHHQGKPRFTKAIRHLHRCLALLERSEELSEQLAQQRGRKHDEASHAALVNPTRMQTFFHLAMYEAAAGNMDSARGALADLNHLAEKAGTPTVTEPPAPVDGRGRDLVEVAADLAPSWWSVSGWFKAKELETSEAAGLVPPPRWK</sequence>
<protein>
    <submittedName>
        <fullName evidence="1">Uncharacterized protein</fullName>
    </submittedName>
</protein>
<name>A0AA48HY05_9TREE</name>
<dbReference type="KEGG" id="ccac:CcaHIS019_0103120"/>
<reference evidence="1" key="1">
    <citation type="journal article" date="2023" name="BMC Genomics">
        <title>Chromosome-level genome assemblies of Cutaneotrichosporon spp. (Trichosporonales, Basidiomycota) reveal imbalanced evolution between nucleotide sequences and chromosome synteny.</title>
        <authorList>
            <person name="Kobayashi Y."/>
            <person name="Kayamori A."/>
            <person name="Aoki K."/>
            <person name="Shiwa Y."/>
            <person name="Matsutani M."/>
            <person name="Fujita N."/>
            <person name="Sugita T."/>
            <person name="Iwasaki W."/>
            <person name="Tanaka N."/>
            <person name="Takashima M."/>
        </authorList>
    </citation>
    <scope>NUCLEOTIDE SEQUENCE</scope>
    <source>
        <strain evidence="1">HIS019</strain>
    </source>
</reference>
<keyword evidence="2" id="KW-1185">Reference proteome</keyword>
<dbReference type="AlphaFoldDB" id="A0AA48HY05"/>
<dbReference type="Proteomes" id="UP001233271">
    <property type="component" value="Chromosome 1"/>
</dbReference>
<evidence type="ECO:0000313" key="1">
    <source>
        <dbReference type="EMBL" id="BEI87594.1"/>
    </source>
</evidence>
<gene>
    <name evidence="1" type="ORF">CcaverHIS019_0103120</name>
</gene>
<dbReference type="EMBL" id="AP028212">
    <property type="protein sequence ID" value="BEI87594.1"/>
    <property type="molecule type" value="Genomic_DNA"/>
</dbReference>
<evidence type="ECO:0000313" key="2">
    <source>
        <dbReference type="Proteomes" id="UP001233271"/>
    </source>
</evidence>
<accession>A0AA48HY05</accession>
<dbReference type="GeneID" id="85491465"/>
<proteinExistence type="predicted"/>
<dbReference type="RefSeq" id="XP_060452860.1">
    <property type="nucleotide sequence ID" value="XM_060598923.1"/>
</dbReference>
<organism evidence="1 2">
    <name type="scientific">Cutaneotrichosporon cavernicola</name>
    <dbReference type="NCBI Taxonomy" id="279322"/>
    <lineage>
        <taxon>Eukaryota</taxon>
        <taxon>Fungi</taxon>
        <taxon>Dikarya</taxon>
        <taxon>Basidiomycota</taxon>
        <taxon>Agaricomycotina</taxon>
        <taxon>Tremellomycetes</taxon>
        <taxon>Trichosporonales</taxon>
        <taxon>Trichosporonaceae</taxon>
        <taxon>Cutaneotrichosporon</taxon>
    </lineage>
</organism>